<keyword evidence="3" id="KW-1185">Reference proteome</keyword>
<dbReference type="InterPro" id="IPR053716">
    <property type="entry name" value="Flag_assembly_chemotaxis_eff"/>
</dbReference>
<comment type="caution">
    <text evidence="2">The sequence shown here is derived from an EMBL/GenBank/DDBJ whole genome shotgun (WGS) entry which is preliminary data.</text>
</comment>
<evidence type="ECO:0000313" key="3">
    <source>
        <dbReference type="Proteomes" id="UP000216913"/>
    </source>
</evidence>
<accession>A0A261TBK1</accession>
<feature type="region of interest" description="Disordered" evidence="1">
    <location>
        <begin position="82"/>
        <end position="117"/>
    </location>
</feature>
<dbReference type="AlphaFoldDB" id="A0A261TBK1"/>
<name>A0A261TBK1_9BORD</name>
<protein>
    <submittedName>
        <fullName evidence="2">Type III secretion protein</fullName>
    </submittedName>
</protein>
<dbReference type="EMBL" id="NEVP01000011">
    <property type="protein sequence ID" value="OZI46661.1"/>
    <property type="molecule type" value="Genomic_DNA"/>
</dbReference>
<dbReference type="OrthoDB" id="8912010at2"/>
<organism evidence="2 3">
    <name type="scientific">Bordetella genomosp. 5</name>
    <dbReference type="NCBI Taxonomy" id="1395608"/>
    <lineage>
        <taxon>Bacteria</taxon>
        <taxon>Pseudomonadati</taxon>
        <taxon>Pseudomonadota</taxon>
        <taxon>Betaproteobacteria</taxon>
        <taxon>Burkholderiales</taxon>
        <taxon>Alcaligenaceae</taxon>
        <taxon>Bordetella</taxon>
    </lineage>
</organism>
<evidence type="ECO:0000256" key="1">
    <source>
        <dbReference type="SAM" id="MobiDB-lite"/>
    </source>
</evidence>
<reference evidence="2 3" key="1">
    <citation type="submission" date="2017-05" db="EMBL/GenBank/DDBJ databases">
        <title>Complete and WGS of Bordetella genogroups.</title>
        <authorList>
            <person name="Spilker T."/>
            <person name="LiPuma J."/>
        </authorList>
    </citation>
    <scope>NUCLEOTIDE SEQUENCE [LARGE SCALE GENOMIC DNA]</scope>
    <source>
        <strain evidence="2 3">AU10456</strain>
    </source>
</reference>
<sequence>MSVFDELLAIKRFREGQAELAVARQRQVHHDAQAGEVQAEARLVAFRDWAETHERELYGDLCRRTVRVRDIEAVLQDVAGLREGERQHEQSLESARETTRREEQALGERRDEHRQASRLSEKFVELARLHFDAQMKEAERKEDMEMEEAASVARDRDDWEQHEEYEPA</sequence>
<dbReference type="Proteomes" id="UP000216913">
    <property type="component" value="Unassembled WGS sequence"/>
</dbReference>
<dbReference type="Gene3D" id="1.10.287.1700">
    <property type="match status" value="1"/>
</dbReference>
<proteinExistence type="predicted"/>
<dbReference type="RefSeq" id="WP_094802490.1">
    <property type="nucleotide sequence ID" value="NZ_NEVN01000009.1"/>
</dbReference>
<feature type="compositionally biased region" description="Basic and acidic residues" evidence="1">
    <location>
        <begin position="153"/>
        <end position="168"/>
    </location>
</feature>
<evidence type="ECO:0000313" key="2">
    <source>
        <dbReference type="EMBL" id="OZI46661.1"/>
    </source>
</evidence>
<dbReference type="Pfam" id="PF07321">
    <property type="entry name" value="YscO"/>
    <property type="match status" value="1"/>
</dbReference>
<dbReference type="InterPro" id="IPR009929">
    <property type="entry name" value="T3SS_YscO"/>
</dbReference>
<feature type="region of interest" description="Disordered" evidence="1">
    <location>
        <begin position="137"/>
        <end position="168"/>
    </location>
</feature>
<gene>
    <name evidence="2" type="ORF">CAL25_18375</name>
</gene>